<dbReference type="GO" id="GO:0016020">
    <property type="term" value="C:membrane"/>
    <property type="evidence" value="ECO:0007669"/>
    <property type="project" value="UniProtKB-SubCell"/>
</dbReference>
<dbReference type="InterPro" id="IPR056924">
    <property type="entry name" value="SH3_Tf2-1"/>
</dbReference>
<keyword evidence="6" id="KW-0472">Membrane</keyword>
<feature type="region of interest" description="Disordered" evidence="7">
    <location>
        <begin position="249"/>
        <end position="268"/>
    </location>
</feature>
<dbReference type="GO" id="GO:0005524">
    <property type="term" value="F:ATP binding"/>
    <property type="evidence" value="ECO:0007669"/>
    <property type="project" value="InterPro"/>
</dbReference>
<organism evidence="11">
    <name type="scientific">Salvia splendens</name>
    <name type="common">Scarlet sage</name>
    <dbReference type="NCBI Taxonomy" id="180675"/>
    <lineage>
        <taxon>Eukaryota</taxon>
        <taxon>Viridiplantae</taxon>
        <taxon>Streptophyta</taxon>
        <taxon>Embryophyta</taxon>
        <taxon>Tracheophyta</taxon>
        <taxon>Spermatophyta</taxon>
        <taxon>Magnoliopsida</taxon>
        <taxon>eudicotyledons</taxon>
        <taxon>Gunneridae</taxon>
        <taxon>Pentapetalae</taxon>
        <taxon>asterids</taxon>
        <taxon>lamiids</taxon>
        <taxon>Lamiales</taxon>
        <taxon>Lamiaceae</taxon>
        <taxon>Nepetoideae</taxon>
        <taxon>Mentheae</taxon>
        <taxon>Salviinae</taxon>
        <taxon>Salvia</taxon>
        <taxon>Salvia subgen. Calosphace</taxon>
        <taxon>core Calosphace</taxon>
    </lineage>
</organism>
<keyword evidence="3" id="KW-0812">Transmembrane</keyword>
<keyword evidence="2" id="KW-0433">Leucine-rich repeat</keyword>
<evidence type="ECO:0000259" key="10">
    <source>
        <dbReference type="PROSITE" id="PS50013"/>
    </source>
</evidence>
<keyword evidence="12" id="KW-1185">Reference proteome</keyword>
<dbReference type="Gene3D" id="3.30.200.20">
    <property type="entry name" value="Phosphorylase Kinase, domain 1"/>
    <property type="match status" value="1"/>
</dbReference>
<protein>
    <recommendedName>
        <fullName evidence="13">Protein kinase domain-containing protein</fullName>
    </recommendedName>
</protein>
<dbReference type="PANTHER" id="PTHR48007:SF65">
    <property type="entry name" value="OS01G0577600 PROTEIN"/>
    <property type="match status" value="1"/>
</dbReference>
<feature type="signal peptide" evidence="8">
    <location>
        <begin position="1"/>
        <end position="27"/>
    </location>
</feature>
<dbReference type="PROSITE" id="PS50013">
    <property type="entry name" value="CHROMO_2"/>
    <property type="match status" value="1"/>
</dbReference>
<evidence type="ECO:0000256" key="5">
    <source>
        <dbReference type="ARBA" id="ARBA00022989"/>
    </source>
</evidence>
<dbReference type="FunFam" id="3.80.10.10:FF:000562">
    <property type="entry name" value="Protein NSP-INTERACTING KINASE 2"/>
    <property type="match status" value="1"/>
</dbReference>
<dbReference type="Pfam" id="PF24626">
    <property type="entry name" value="SH3_Tf2-1"/>
    <property type="match status" value="1"/>
</dbReference>
<evidence type="ECO:0000256" key="1">
    <source>
        <dbReference type="ARBA" id="ARBA00004370"/>
    </source>
</evidence>
<dbReference type="Gene3D" id="1.10.510.10">
    <property type="entry name" value="Transferase(Phosphotransferase) domain 1"/>
    <property type="match status" value="1"/>
</dbReference>
<dbReference type="SUPFAM" id="SSF54160">
    <property type="entry name" value="Chromo domain-like"/>
    <property type="match status" value="1"/>
</dbReference>
<evidence type="ECO:0000256" key="3">
    <source>
        <dbReference type="ARBA" id="ARBA00022692"/>
    </source>
</evidence>
<dbReference type="Gene3D" id="2.40.50.40">
    <property type="match status" value="1"/>
</dbReference>
<dbReference type="InterPro" id="IPR000953">
    <property type="entry name" value="Chromo/chromo_shadow_dom"/>
</dbReference>
<dbReference type="InterPro" id="IPR046959">
    <property type="entry name" value="PRK1-6/SRF4-like"/>
</dbReference>
<dbReference type="Pfam" id="PF13855">
    <property type="entry name" value="LRR_8"/>
    <property type="match status" value="1"/>
</dbReference>
<dbReference type="Proteomes" id="UP000298416">
    <property type="component" value="Unassembled WGS sequence"/>
</dbReference>
<keyword evidence="4" id="KW-0677">Repeat</keyword>
<reference evidence="11" key="1">
    <citation type="submission" date="2018-01" db="EMBL/GenBank/DDBJ databases">
        <authorList>
            <person name="Mao J.F."/>
        </authorList>
    </citation>
    <scope>NUCLEOTIDE SEQUENCE</scope>
    <source>
        <strain evidence="11">Huo1</strain>
        <tissue evidence="11">Leaf</tissue>
    </source>
</reference>
<evidence type="ECO:0000313" key="12">
    <source>
        <dbReference type="Proteomes" id="UP000298416"/>
    </source>
</evidence>
<sequence length="898" mass="99059">MVPGLSLLPQLLVVGSIWQVPAGPGSGHEMMYERRGRELVLLIGGKYYQDIPTQLGSLKVTNITLQGKGLAGKLSPAVGGLHHLTGLYLHYNSLYGEIPVELANLTELSDLYLNVNHFSGEIPPELGNMQNLQVLQLCYNQLSGSIPTQLGSLKKLNVLALQSNLLSGAIPAMLGNLRVLIRLDLSFNHLFGSIPTKLADAPLLEVLDVRNNTLSGNVPLALKRLVDGFQYDNNPGLCGSGFSSLRSCTDSDRPSSERPEPYAGGGDGLLTKNIPETADLNLNCSQGSCSKKSNTSGVSLTVGVVVVSVIVSAVGVLSFEIYRRRKQKLGSAFEMSESRLSTDRVKEGYRKNGSPLVSLEYSNGWDLLAEDRRFGGLQVVMQSFRLNLQEVETATQYFADKNLLGKSNYSVTYRGTLRDGSIVVVKRITKSSCKSEEAEFLKGLNILTSLRHENLVMLRGFCSSRGRGEGFLVYDYIPNGSLFRYLDLKEGDGHVLEWSTRVSIINGIAKGIILLNIISSPYSVEYLHGCKVNKPSMVHQNISGKNVLINQWSKPLLSDSCLHKLVTDDTVFSALKASAAMGYLASEYTNTGRFTEKSDVYANTELSAISRPIWPEWAAVQSEIPADPALAKIRSELEAGLPAKSHYELIHGALFYKGRLAQATIDCLRARDEALELLKHHLRRAQHRMTVSANKHRRDVEYVVGDLVYLRFRPHRQATLFSARNRKLAPRYFGPFRIEARIGSTAYRLQLPTSSRIHPVFHVSLLKRAIGGEVADPTLPDGVVEHEPPFLPEAVLDRRSVDREGDSVDQVLIKWGDLDEEEATWMDVADILSGKGKYVASMRSSAESCSLDFIDTNLHGVFKESEAAMLANLAAVCTHESPEERPSMEAVVRELYHY</sequence>
<dbReference type="InterPro" id="IPR001245">
    <property type="entry name" value="Ser-Thr/Tyr_kinase_cat_dom"/>
</dbReference>
<dbReference type="InterPro" id="IPR001611">
    <property type="entry name" value="Leu-rich_rpt"/>
</dbReference>
<evidence type="ECO:0008006" key="13">
    <source>
        <dbReference type="Google" id="ProtNLM"/>
    </source>
</evidence>
<dbReference type="EMBL" id="PNBA02000007">
    <property type="protein sequence ID" value="KAG6418145.1"/>
    <property type="molecule type" value="Genomic_DNA"/>
</dbReference>
<proteinExistence type="predicted"/>
<reference evidence="11" key="2">
    <citation type="submission" date="2020-08" db="EMBL/GenBank/DDBJ databases">
        <title>Plant Genome Project.</title>
        <authorList>
            <person name="Zhang R.-G."/>
        </authorList>
    </citation>
    <scope>NUCLEOTIDE SEQUENCE</scope>
    <source>
        <strain evidence="11">Huo1</strain>
        <tissue evidence="11">Leaf</tissue>
    </source>
</reference>
<accession>A0A8X8XU34</accession>
<evidence type="ECO:0000256" key="6">
    <source>
        <dbReference type="ARBA" id="ARBA00023136"/>
    </source>
</evidence>
<dbReference type="PROSITE" id="PS50011">
    <property type="entry name" value="PROTEIN_KINASE_DOM"/>
    <property type="match status" value="1"/>
</dbReference>
<feature type="chain" id="PRO_5036486250" description="Protein kinase domain-containing protein" evidence="8">
    <location>
        <begin position="28"/>
        <end position="898"/>
    </location>
</feature>
<evidence type="ECO:0000313" key="11">
    <source>
        <dbReference type="EMBL" id="KAG6418145.1"/>
    </source>
</evidence>
<dbReference type="Gene3D" id="3.80.10.10">
    <property type="entry name" value="Ribonuclease Inhibitor"/>
    <property type="match status" value="2"/>
</dbReference>
<evidence type="ECO:0000256" key="2">
    <source>
        <dbReference type="ARBA" id="ARBA00022614"/>
    </source>
</evidence>
<feature type="domain" description="Chromo" evidence="10">
    <location>
        <begin position="790"/>
        <end position="831"/>
    </location>
</feature>
<dbReference type="FunFam" id="3.30.200.20:FF:000371">
    <property type="entry name" value="Protein NSP-INTERACTING KINASE 2"/>
    <property type="match status" value="1"/>
</dbReference>
<keyword evidence="5" id="KW-1133">Transmembrane helix</keyword>
<dbReference type="AlphaFoldDB" id="A0A8X8XU34"/>
<dbReference type="SUPFAM" id="SSF52058">
    <property type="entry name" value="L domain-like"/>
    <property type="match status" value="1"/>
</dbReference>
<dbReference type="SUPFAM" id="SSF56112">
    <property type="entry name" value="Protein kinase-like (PK-like)"/>
    <property type="match status" value="1"/>
</dbReference>
<comment type="subcellular location">
    <subcellularLocation>
        <location evidence="1">Membrane</location>
    </subcellularLocation>
</comment>
<dbReference type="Pfam" id="PF00560">
    <property type="entry name" value="LRR_1"/>
    <property type="match status" value="1"/>
</dbReference>
<feature type="compositionally biased region" description="Basic and acidic residues" evidence="7">
    <location>
        <begin position="249"/>
        <end position="260"/>
    </location>
</feature>
<evidence type="ECO:0000259" key="9">
    <source>
        <dbReference type="PROSITE" id="PS50011"/>
    </source>
</evidence>
<dbReference type="Pfam" id="PF07714">
    <property type="entry name" value="PK_Tyr_Ser-Thr"/>
    <property type="match status" value="1"/>
</dbReference>
<dbReference type="InterPro" id="IPR000719">
    <property type="entry name" value="Prot_kinase_dom"/>
</dbReference>
<dbReference type="InterPro" id="IPR032675">
    <property type="entry name" value="LRR_dom_sf"/>
</dbReference>
<dbReference type="GO" id="GO:0004672">
    <property type="term" value="F:protein kinase activity"/>
    <property type="evidence" value="ECO:0007669"/>
    <property type="project" value="InterPro"/>
</dbReference>
<dbReference type="PANTHER" id="PTHR48007">
    <property type="entry name" value="LEUCINE-RICH REPEAT RECEPTOR-LIKE PROTEIN KINASE PXC1"/>
    <property type="match status" value="1"/>
</dbReference>
<keyword evidence="8" id="KW-0732">Signal</keyword>
<name>A0A8X8XU34_SALSN</name>
<feature type="domain" description="Protein kinase" evidence="9">
    <location>
        <begin position="398"/>
        <end position="703"/>
    </location>
</feature>
<comment type="caution">
    <text evidence="11">The sequence shown here is derived from an EMBL/GenBank/DDBJ whole genome shotgun (WGS) entry which is preliminary data.</text>
</comment>
<evidence type="ECO:0000256" key="8">
    <source>
        <dbReference type="SAM" id="SignalP"/>
    </source>
</evidence>
<dbReference type="InterPro" id="IPR011009">
    <property type="entry name" value="Kinase-like_dom_sf"/>
</dbReference>
<dbReference type="InterPro" id="IPR016197">
    <property type="entry name" value="Chromo-like_dom_sf"/>
</dbReference>
<gene>
    <name evidence="11" type="ORF">SASPL_120344</name>
</gene>
<evidence type="ECO:0000256" key="4">
    <source>
        <dbReference type="ARBA" id="ARBA00022737"/>
    </source>
</evidence>
<evidence type="ECO:0000256" key="7">
    <source>
        <dbReference type="SAM" id="MobiDB-lite"/>
    </source>
</evidence>